<gene>
    <name evidence="2" type="ORF">RZN69_12810</name>
</gene>
<dbReference type="KEGG" id="puo:RZN69_12810"/>
<dbReference type="InterPro" id="IPR012902">
    <property type="entry name" value="N_methyl_site"/>
</dbReference>
<dbReference type="Pfam" id="PF07963">
    <property type="entry name" value="N_methyl"/>
    <property type="match status" value="1"/>
</dbReference>
<accession>A0AAQ3QUB8</accession>
<dbReference type="NCBIfam" id="TIGR02532">
    <property type="entry name" value="IV_pilin_GFxxxE"/>
    <property type="match status" value="1"/>
</dbReference>
<evidence type="ECO:0000256" key="1">
    <source>
        <dbReference type="SAM" id="Phobius"/>
    </source>
</evidence>
<keyword evidence="1" id="KW-0472">Membrane</keyword>
<dbReference type="EMBL" id="CP136920">
    <property type="protein sequence ID" value="WOO39497.1"/>
    <property type="molecule type" value="Genomic_DNA"/>
</dbReference>
<reference evidence="2 3" key="1">
    <citation type="submission" date="2023-10" db="EMBL/GenBank/DDBJ databases">
        <title>Rubellicoccus peritrichatus gen. nov., sp. nov., isolated from an algae of coral reef tank.</title>
        <authorList>
            <person name="Luo J."/>
        </authorList>
    </citation>
    <scope>NUCLEOTIDE SEQUENCE [LARGE SCALE GENOMIC DNA]</scope>
    <source>
        <strain evidence="2 3">CR14</strain>
    </source>
</reference>
<keyword evidence="3" id="KW-1185">Reference proteome</keyword>
<name>A0AAQ3QUB8_9BACT</name>
<sequence length="206" mass="21954">MPNELTQFTLPIRVRRGFTIMELLVVLTILAAVGGGVVMTVSNGMSIVDGTGRSITHEEVATRATLLEIEKALMGNGAEAGYYSHALELPTRIAGLLTDVDSLGAYNFATKRGWNGPYLFDSGATYGASTEAGDTDNFIATYGLDSDPAILDGWGKPIILQESDTSDARIVSAGPNQVIETDPNNAIDADRGDDIVQFLRDTDPNL</sequence>
<dbReference type="Proteomes" id="UP001304300">
    <property type="component" value="Chromosome"/>
</dbReference>
<feature type="transmembrane region" description="Helical" evidence="1">
    <location>
        <begin position="20"/>
        <end position="41"/>
    </location>
</feature>
<protein>
    <submittedName>
        <fullName evidence="2">Prepilin-type N-terminal cleavage/methylation domain-containing protein</fullName>
    </submittedName>
</protein>
<keyword evidence="1" id="KW-1133">Transmembrane helix</keyword>
<evidence type="ECO:0000313" key="3">
    <source>
        <dbReference type="Proteomes" id="UP001304300"/>
    </source>
</evidence>
<keyword evidence="1" id="KW-0812">Transmembrane</keyword>
<proteinExistence type="predicted"/>
<dbReference type="RefSeq" id="WP_317831413.1">
    <property type="nucleotide sequence ID" value="NZ_CP136920.1"/>
</dbReference>
<dbReference type="AlphaFoldDB" id="A0AAQ3QUB8"/>
<evidence type="ECO:0000313" key="2">
    <source>
        <dbReference type="EMBL" id="WOO39497.1"/>
    </source>
</evidence>
<organism evidence="2 3">
    <name type="scientific">Rubellicoccus peritrichatus</name>
    <dbReference type="NCBI Taxonomy" id="3080537"/>
    <lineage>
        <taxon>Bacteria</taxon>
        <taxon>Pseudomonadati</taxon>
        <taxon>Verrucomicrobiota</taxon>
        <taxon>Opitutia</taxon>
        <taxon>Puniceicoccales</taxon>
        <taxon>Cerasicoccaceae</taxon>
        <taxon>Rubellicoccus</taxon>
    </lineage>
</organism>